<name>I3SKE7_LOTJA</name>
<sequence>MAKIRLLYETVPTHGTNITITNITQCNNQVKLILYFLNHTSNLYMHMKASVPIKGTKSLINNKHT</sequence>
<dbReference type="AlphaFoldDB" id="I3SKE7"/>
<protein>
    <submittedName>
        <fullName evidence="1">Uncharacterized protein</fullName>
    </submittedName>
</protein>
<evidence type="ECO:0000313" key="1">
    <source>
        <dbReference type="EMBL" id="AFK40739.1"/>
    </source>
</evidence>
<reference evidence="1" key="1">
    <citation type="submission" date="2012-05" db="EMBL/GenBank/DDBJ databases">
        <authorList>
            <person name="Krishnakumar V."/>
            <person name="Cheung F."/>
            <person name="Xiao Y."/>
            <person name="Chan A."/>
            <person name="Moskal W.A."/>
            <person name="Town C.D."/>
        </authorList>
    </citation>
    <scope>NUCLEOTIDE SEQUENCE</scope>
</reference>
<accession>I3SKE7</accession>
<organism evidence="1">
    <name type="scientific">Lotus japonicus</name>
    <name type="common">Lotus corniculatus var. japonicus</name>
    <dbReference type="NCBI Taxonomy" id="34305"/>
    <lineage>
        <taxon>Eukaryota</taxon>
        <taxon>Viridiplantae</taxon>
        <taxon>Streptophyta</taxon>
        <taxon>Embryophyta</taxon>
        <taxon>Tracheophyta</taxon>
        <taxon>Spermatophyta</taxon>
        <taxon>Magnoliopsida</taxon>
        <taxon>eudicotyledons</taxon>
        <taxon>Gunneridae</taxon>
        <taxon>Pentapetalae</taxon>
        <taxon>rosids</taxon>
        <taxon>fabids</taxon>
        <taxon>Fabales</taxon>
        <taxon>Fabaceae</taxon>
        <taxon>Papilionoideae</taxon>
        <taxon>50 kb inversion clade</taxon>
        <taxon>NPAAA clade</taxon>
        <taxon>Hologalegina</taxon>
        <taxon>robinioid clade</taxon>
        <taxon>Loteae</taxon>
        <taxon>Lotus</taxon>
    </lineage>
</organism>
<dbReference type="EMBL" id="BT140944">
    <property type="protein sequence ID" value="AFK40739.1"/>
    <property type="molecule type" value="mRNA"/>
</dbReference>
<proteinExistence type="evidence at transcript level"/>